<gene>
    <name evidence="1" type="ORF">BO72DRAFT_458560</name>
</gene>
<dbReference type="EMBL" id="KZ824641">
    <property type="protein sequence ID" value="RAK77658.1"/>
    <property type="molecule type" value="Genomic_DNA"/>
</dbReference>
<dbReference type="AlphaFoldDB" id="A0A8G1VZL8"/>
<protein>
    <recommendedName>
        <fullName evidence="3">LysM domain-containing protein</fullName>
    </recommendedName>
</protein>
<accession>A0A8G1VZL8</accession>
<organism evidence="1 2">
    <name type="scientific">Aspergillus fijiensis CBS 313.89</name>
    <dbReference type="NCBI Taxonomy" id="1448319"/>
    <lineage>
        <taxon>Eukaryota</taxon>
        <taxon>Fungi</taxon>
        <taxon>Dikarya</taxon>
        <taxon>Ascomycota</taxon>
        <taxon>Pezizomycotina</taxon>
        <taxon>Eurotiomycetes</taxon>
        <taxon>Eurotiomycetidae</taxon>
        <taxon>Eurotiales</taxon>
        <taxon>Aspergillaceae</taxon>
        <taxon>Aspergillus</taxon>
    </lineage>
</organism>
<dbReference type="RefSeq" id="XP_040801668.1">
    <property type="nucleotide sequence ID" value="XM_040946380.1"/>
</dbReference>
<dbReference type="OrthoDB" id="5985073at2759"/>
<dbReference type="VEuPathDB" id="FungiDB:BO72DRAFT_458560"/>
<keyword evidence="2" id="KW-1185">Reference proteome</keyword>
<reference evidence="1 2" key="1">
    <citation type="submission" date="2018-02" db="EMBL/GenBank/DDBJ databases">
        <title>The genomes of Aspergillus section Nigri reveals drivers in fungal speciation.</title>
        <authorList>
            <consortium name="DOE Joint Genome Institute"/>
            <person name="Vesth T.C."/>
            <person name="Nybo J."/>
            <person name="Theobald S."/>
            <person name="Brandl J."/>
            <person name="Frisvad J.C."/>
            <person name="Nielsen K.F."/>
            <person name="Lyhne E.K."/>
            <person name="Kogle M.E."/>
            <person name="Kuo A."/>
            <person name="Riley R."/>
            <person name="Clum A."/>
            <person name="Nolan M."/>
            <person name="Lipzen A."/>
            <person name="Salamov A."/>
            <person name="Henrissat B."/>
            <person name="Wiebenga A."/>
            <person name="De vries R.P."/>
            <person name="Grigoriev I.V."/>
            <person name="Mortensen U.H."/>
            <person name="Andersen M.R."/>
            <person name="Baker S.E."/>
        </authorList>
    </citation>
    <scope>NUCLEOTIDE SEQUENCE [LARGE SCALE GENOMIC DNA]</scope>
    <source>
        <strain evidence="1 2">CBS 313.89</strain>
    </source>
</reference>
<dbReference type="GeneID" id="63863713"/>
<evidence type="ECO:0008006" key="3">
    <source>
        <dbReference type="Google" id="ProtNLM"/>
    </source>
</evidence>
<evidence type="ECO:0000313" key="1">
    <source>
        <dbReference type="EMBL" id="RAK77658.1"/>
    </source>
</evidence>
<proteinExistence type="predicted"/>
<evidence type="ECO:0000313" key="2">
    <source>
        <dbReference type="Proteomes" id="UP000249789"/>
    </source>
</evidence>
<name>A0A8G1VZL8_9EURO</name>
<dbReference type="Proteomes" id="UP000249789">
    <property type="component" value="Unassembled WGS sequence"/>
</dbReference>
<sequence>MELCEAYCIKPAGSITSLPKYTVSGFLPISVTPATFSAANIAIPTSTSDPGYEFIEPTLLPTAPGTISGCYFYANPMYTSNTCQYLAAGYDVSFDDLLMWNPSLDHNATNCTTTSTNSYCVQRYENSTKPDDDFTYCAPASTTEAGTASDCDRFTTIDTQDIGSMAP</sequence>